<gene>
    <name evidence="1" type="ORF">STSU_019320</name>
</gene>
<dbReference type="AlphaFoldDB" id="I2N171"/>
<dbReference type="RefSeq" id="WP_006348359.1">
    <property type="nucleotide sequence ID" value="NZ_CP029159.1"/>
</dbReference>
<evidence type="ECO:0000313" key="2">
    <source>
        <dbReference type="Proteomes" id="UP000005940"/>
    </source>
</evidence>
<dbReference type="EMBL" id="CP029159">
    <property type="protein sequence ID" value="QKM68990.1"/>
    <property type="molecule type" value="Genomic_DNA"/>
</dbReference>
<name>I2N171_STRT9</name>
<keyword evidence="2" id="KW-1185">Reference proteome</keyword>
<protein>
    <submittedName>
        <fullName evidence="1">Uncharacterized protein</fullName>
    </submittedName>
</protein>
<sequence>MTEPQPHDPQPAPPRDRRVLRAVGRWSAATVLCLGLGAGTASGITSLDRGELPGLATESDGRWEYPGLSLPALPEGTPRPFSKQNEDGIHHADLRKLLLPAPKGARQDPKLSGGWTTPQRFASEYVEEERADIELGLADQGLRHVAARGWSMPDGTESRVYLLRFGSAEAADDFSSVTLDATGDNSPDVTLDGTTRFQVDQDWHGTARSSVYSYLYRETESGDGPYPSRQGYVLSGDTLAVIIQKRNGGTATVPFHQTTVLQSQLLS</sequence>
<accession>I2N171</accession>
<dbReference type="Proteomes" id="UP000005940">
    <property type="component" value="Chromosome"/>
</dbReference>
<proteinExistence type="predicted"/>
<reference evidence="1 2" key="1">
    <citation type="journal article" date="2012" name="J. Bacteriol.">
        <title>Draft genome of Streptomyces tsukubaensis NRRL 18488, the producer of the clinically important immunosuppressant tacrolimus (FK506).</title>
        <authorList>
            <person name="Barreiro C."/>
            <person name="Prieto C."/>
            <person name="Sola-Landa A."/>
            <person name="Solera E."/>
            <person name="Martinez-Castro M."/>
            <person name="Perez-Redondo R."/>
            <person name="Garcia-Estrada C."/>
            <person name="Aparicio J.F."/>
            <person name="Fernandez-Martinez L.T."/>
            <person name="Santos-Aberturas J."/>
            <person name="Salehi-Najafabadi Z."/>
            <person name="Rodriguez-Garcia A."/>
            <person name="Tauch A."/>
            <person name="Martin J.F."/>
        </authorList>
    </citation>
    <scope>NUCLEOTIDE SEQUENCE [LARGE SCALE GENOMIC DNA]</scope>
    <source>
        <strain evidence="2">DSM 42081 / NBRC 108919 / NRRL 18488 / 9993</strain>
    </source>
</reference>
<evidence type="ECO:0000313" key="1">
    <source>
        <dbReference type="EMBL" id="QKM68990.1"/>
    </source>
</evidence>
<organism evidence="1 2">
    <name type="scientific">Streptomyces tsukubensis (strain DSM 42081 / NBRC 108919 / NRRL 18488 / 9993)</name>
    <dbReference type="NCBI Taxonomy" id="1114943"/>
    <lineage>
        <taxon>Bacteria</taxon>
        <taxon>Bacillati</taxon>
        <taxon>Actinomycetota</taxon>
        <taxon>Actinomycetes</taxon>
        <taxon>Kitasatosporales</taxon>
        <taxon>Streptomycetaceae</taxon>
        <taxon>Streptomyces</taxon>
    </lineage>
</organism>